<dbReference type="AlphaFoldDB" id="A0AAV4MJ00"/>
<reference evidence="1 2" key="1">
    <citation type="submission" date="2021-06" db="EMBL/GenBank/DDBJ databases">
        <title>Caerostris extrusa draft genome.</title>
        <authorList>
            <person name="Kono N."/>
            <person name="Arakawa K."/>
        </authorList>
    </citation>
    <scope>NUCLEOTIDE SEQUENCE [LARGE SCALE GENOMIC DNA]</scope>
</reference>
<evidence type="ECO:0000313" key="1">
    <source>
        <dbReference type="EMBL" id="GIX72167.1"/>
    </source>
</evidence>
<comment type="caution">
    <text evidence="1">The sequence shown here is derived from an EMBL/GenBank/DDBJ whole genome shotgun (WGS) entry which is preliminary data.</text>
</comment>
<dbReference type="Proteomes" id="UP001054945">
    <property type="component" value="Unassembled WGS sequence"/>
</dbReference>
<accession>A0AAV4MJ00</accession>
<organism evidence="1 2">
    <name type="scientific">Caerostris extrusa</name>
    <name type="common">Bark spider</name>
    <name type="synonym">Caerostris bankana</name>
    <dbReference type="NCBI Taxonomy" id="172846"/>
    <lineage>
        <taxon>Eukaryota</taxon>
        <taxon>Metazoa</taxon>
        <taxon>Ecdysozoa</taxon>
        <taxon>Arthropoda</taxon>
        <taxon>Chelicerata</taxon>
        <taxon>Arachnida</taxon>
        <taxon>Araneae</taxon>
        <taxon>Araneomorphae</taxon>
        <taxon>Entelegynae</taxon>
        <taxon>Araneoidea</taxon>
        <taxon>Araneidae</taxon>
        <taxon>Caerostris</taxon>
    </lineage>
</organism>
<protein>
    <submittedName>
        <fullName evidence="1">Uncharacterized protein</fullName>
    </submittedName>
</protein>
<name>A0AAV4MJ00_CAEEX</name>
<dbReference type="EMBL" id="BPLR01002287">
    <property type="protein sequence ID" value="GIX72167.1"/>
    <property type="molecule type" value="Genomic_DNA"/>
</dbReference>
<proteinExistence type="predicted"/>
<gene>
    <name evidence="1" type="ORF">CEXT_189241</name>
</gene>
<evidence type="ECO:0000313" key="2">
    <source>
        <dbReference type="Proteomes" id="UP001054945"/>
    </source>
</evidence>
<keyword evidence="2" id="KW-1185">Reference proteome</keyword>
<sequence>MFSFTARGFSKRAAKTLFRRSRGGGICTGRKEDIYQTDSGSSLLDLQEEKMSPCTKEEFCWEEKPRNTNLILVFGFCNKIISSLSLSLLSFCFFINEHSDG</sequence>